<name>E3J4B3_PSEI1</name>
<keyword evidence="6 14" id="KW-0418">Kinase</keyword>
<accession>E3J4B3</accession>
<dbReference type="EC" id="2.7.11.1" evidence="1"/>
<dbReference type="InParanoid" id="E3J4B3"/>
<evidence type="ECO:0000256" key="8">
    <source>
        <dbReference type="ARBA" id="ARBA00047899"/>
    </source>
</evidence>
<dbReference type="PROSITE" id="PS51178">
    <property type="entry name" value="PASTA"/>
    <property type="match status" value="2"/>
</dbReference>
<keyword evidence="15" id="KW-1185">Reference proteome</keyword>
<keyword evidence="4" id="KW-0677">Repeat</keyword>
<feature type="domain" description="PASTA" evidence="13">
    <location>
        <begin position="359"/>
        <end position="428"/>
    </location>
</feature>
<evidence type="ECO:0000256" key="11">
    <source>
        <dbReference type="SAM" id="Phobius"/>
    </source>
</evidence>
<dbReference type="eggNOG" id="COG2815">
    <property type="taxonomic scope" value="Bacteria"/>
</dbReference>
<comment type="catalytic activity">
    <reaction evidence="9">
        <text>L-seryl-[protein] + ATP = O-phospho-L-seryl-[protein] + ADP + H(+)</text>
        <dbReference type="Rhea" id="RHEA:17989"/>
        <dbReference type="Rhea" id="RHEA-COMP:9863"/>
        <dbReference type="Rhea" id="RHEA-COMP:11604"/>
        <dbReference type="ChEBI" id="CHEBI:15378"/>
        <dbReference type="ChEBI" id="CHEBI:29999"/>
        <dbReference type="ChEBI" id="CHEBI:30616"/>
        <dbReference type="ChEBI" id="CHEBI:83421"/>
        <dbReference type="ChEBI" id="CHEBI:456216"/>
        <dbReference type="EC" id="2.7.11.1"/>
    </reaction>
</comment>
<feature type="domain" description="PASTA" evidence="13">
    <location>
        <begin position="429"/>
        <end position="496"/>
    </location>
</feature>
<keyword evidence="3" id="KW-0808">Transferase</keyword>
<keyword evidence="2 14" id="KW-0723">Serine/threonine-protein kinase</keyword>
<organism evidence="14 15">
    <name type="scientific">Pseudofrankia inefficax (strain DSM 45817 / CECT 9037 / DDB 130130 / EuI1c)</name>
    <name type="common">Frankia inefficax</name>
    <dbReference type="NCBI Taxonomy" id="298654"/>
    <lineage>
        <taxon>Bacteria</taxon>
        <taxon>Bacillati</taxon>
        <taxon>Actinomycetota</taxon>
        <taxon>Actinomycetes</taxon>
        <taxon>Frankiales</taxon>
        <taxon>Frankiaceae</taxon>
        <taxon>Pseudofrankia</taxon>
    </lineage>
</organism>
<evidence type="ECO:0000259" key="13">
    <source>
        <dbReference type="PROSITE" id="PS51178"/>
    </source>
</evidence>
<dbReference type="KEGG" id="fri:FraEuI1c_5043"/>
<dbReference type="InterPro" id="IPR000719">
    <property type="entry name" value="Prot_kinase_dom"/>
</dbReference>
<evidence type="ECO:0000256" key="10">
    <source>
        <dbReference type="SAM" id="MobiDB-lite"/>
    </source>
</evidence>
<dbReference type="SMART" id="SM00740">
    <property type="entry name" value="PASTA"/>
    <property type="match status" value="2"/>
</dbReference>
<evidence type="ECO:0000256" key="5">
    <source>
        <dbReference type="ARBA" id="ARBA00022741"/>
    </source>
</evidence>
<keyword evidence="11" id="KW-0812">Transmembrane</keyword>
<dbReference type="GO" id="GO:0005524">
    <property type="term" value="F:ATP binding"/>
    <property type="evidence" value="ECO:0007669"/>
    <property type="project" value="UniProtKB-KW"/>
</dbReference>
<dbReference type="PROSITE" id="PS50011">
    <property type="entry name" value="PROTEIN_KINASE_DOM"/>
    <property type="match status" value="1"/>
</dbReference>
<dbReference type="eggNOG" id="COG0515">
    <property type="taxonomic scope" value="Bacteria"/>
</dbReference>
<feature type="region of interest" description="Disordered" evidence="10">
    <location>
        <begin position="208"/>
        <end position="264"/>
    </location>
</feature>
<dbReference type="CDD" id="cd14014">
    <property type="entry name" value="STKc_PknB_like"/>
    <property type="match status" value="1"/>
</dbReference>
<dbReference type="InterPro" id="IPR008271">
    <property type="entry name" value="Ser/Thr_kinase_AS"/>
</dbReference>
<comment type="catalytic activity">
    <reaction evidence="8">
        <text>L-threonyl-[protein] + ATP = O-phospho-L-threonyl-[protein] + ADP + H(+)</text>
        <dbReference type="Rhea" id="RHEA:46608"/>
        <dbReference type="Rhea" id="RHEA-COMP:11060"/>
        <dbReference type="Rhea" id="RHEA-COMP:11605"/>
        <dbReference type="ChEBI" id="CHEBI:15378"/>
        <dbReference type="ChEBI" id="CHEBI:30013"/>
        <dbReference type="ChEBI" id="CHEBI:30616"/>
        <dbReference type="ChEBI" id="CHEBI:61977"/>
        <dbReference type="ChEBI" id="CHEBI:456216"/>
        <dbReference type="EC" id="2.7.11.1"/>
    </reaction>
</comment>
<feature type="compositionally biased region" description="Low complexity" evidence="10">
    <location>
        <begin position="240"/>
        <end position="264"/>
    </location>
</feature>
<keyword evidence="5" id="KW-0547">Nucleotide-binding</keyword>
<evidence type="ECO:0000256" key="2">
    <source>
        <dbReference type="ARBA" id="ARBA00022527"/>
    </source>
</evidence>
<feature type="region of interest" description="Disordered" evidence="10">
    <location>
        <begin position="306"/>
        <end position="365"/>
    </location>
</feature>
<dbReference type="Proteomes" id="UP000002484">
    <property type="component" value="Chromosome"/>
</dbReference>
<dbReference type="Gene3D" id="3.30.10.20">
    <property type="match status" value="2"/>
</dbReference>
<dbReference type="Pfam" id="PF03793">
    <property type="entry name" value="PASTA"/>
    <property type="match status" value="2"/>
</dbReference>
<dbReference type="STRING" id="298654.FraEuI1c_5043"/>
<evidence type="ECO:0000259" key="12">
    <source>
        <dbReference type="PROSITE" id="PS50011"/>
    </source>
</evidence>
<dbReference type="InterPro" id="IPR011009">
    <property type="entry name" value="Kinase-like_dom_sf"/>
</dbReference>
<dbReference type="Pfam" id="PF00069">
    <property type="entry name" value="Pkinase"/>
    <property type="match status" value="1"/>
</dbReference>
<sequence>MDLVEGTDLRRYLRASGPLDPTAAVGLTDQVLDALTVVHGQGVVHRDVKPENILVDTTDPGRPQAMLTDFGIARLTYGAAITRRTGLIGTPRYMAPELSGQTRATPAADLYSLGIVLYELLSGRAPFDADHPIAMLRAHLEQSPAPLDGLPGTLWPTLARLLAKSPTDRPATAGEARVELTTALTATPSPGQATGPRLAVPVTGAVAGAAAAPPEHDETVLSPRPDGFPPPLGEMTSETALATPAPAPAAAGGPEADPAPARPAGARRPARLIWAAVLAAAVILTAGSWALAAAVGGDHGSGGATPLAATRPAATAPPATTATGDAVPAVGPSASAATGPASRPNHAQAADTPASGQVQPAEDDHATVPDVRKLSLDQASATLKQAGFGNLPYLYGCYADSPADTVVRQDPVSGTRAVRTDPVHLYLEANNCGTVPDVRGLTLDGAATSLKAHGLTNIPYVYKCLGSPTAGVVVSQAPAPGTNQLATEPVSLELQADNCARS</sequence>
<evidence type="ECO:0000256" key="1">
    <source>
        <dbReference type="ARBA" id="ARBA00012513"/>
    </source>
</evidence>
<keyword evidence="11" id="KW-1133">Transmembrane helix</keyword>
<keyword evidence="7" id="KW-0067">ATP-binding</keyword>
<evidence type="ECO:0000256" key="6">
    <source>
        <dbReference type="ARBA" id="ARBA00022777"/>
    </source>
</evidence>
<feature type="transmembrane region" description="Helical" evidence="11">
    <location>
        <begin position="272"/>
        <end position="292"/>
    </location>
</feature>
<gene>
    <name evidence="14" type="ordered locus">FraEuI1c_5043</name>
</gene>
<dbReference type="PANTHER" id="PTHR43289:SF6">
    <property type="entry name" value="SERINE_THREONINE-PROTEIN KINASE NEKL-3"/>
    <property type="match status" value="1"/>
</dbReference>
<feature type="compositionally biased region" description="Low complexity" evidence="10">
    <location>
        <begin position="306"/>
        <end position="342"/>
    </location>
</feature>
<feature type="domain" description="Protein kinase" evidence="12">
    <location>
        <begin position="1"/>
        <end position="184"/>
    </location>
</feature>
<dbReference type="GO" id="GO:0004674">
    <property type="term" value="F:protein serine/threonine kinase activity"/>
    <property type="evidence" value="ECO:0007669"/>
    <property type="project" value="UniProtKB-KW"/>
</dbReference>
<dbReference type="HOGENOM" id="CLU_023093_0_0_11"/>
<dbReference type="Gene3D" id="1.10.510.10">
    <property type="entry name" value="Transferase(Phosphotransferase) domain 1"/>
    <property type="match status" value="1"/>
</dbReference>
<evidence type="ECO:0000256" key="3">
    <source>
        <dbReference type="ARBA" id="ARBA00022679"/>
    </source>
</evidence>
<evidence type="ECO:0000313" key="15">
    <source>
        <dbReference type="Proteomes" id="UP000002484"/>
    </source>
</evidence>
<evidence type="ECO:0000256" key="9">
    <source>
        <dbReference type="ARBA" id="ARBA00048679"/>
    </source>
</evidence>
<dbReference type="AlphaFoldDB" id="E3J4B3"/>
<dbReference type="EMBL" id="CP002299">
    <property type="protein sequence ID" value="ADP83032.1"/>
    <property type="molecule type" value="Genomic_DNA"/>
</dbReference>
<dbReference type="PROSITE" id="PS00108">
    <property type="entry name" value="PROTEIN_KINASE_ST"/>
    <property type="match status" value="1"/>
</dbReference>
<evidence type="ECO:0000256" key="4">
    <source>
        <dbReference type="ARBA" id="ARBA00022737"/>
    </source>
</evidence>
<dbReference type="SMART" id="SM00220">
    <property type="entry name" value="S_TKc"/>
    <property type="match status" value="1"/>
</dbReference>
<dbReference type="CDD" id="cd06577">
    <property type="entry name" value="PASTA_pknB"/>
    <property type="match status" value="2"/>
</dbReference>
<keyword evidence="11" id="KW-0472">Membrane</keyword>
<dbReference type="SUPFAM" id="SSF56112">
    <property type="entry name" value="Protein kinase-like (PK-like)"/>
    <property type="match status" value="1"/>
</dbReference>
<reference evidence="14 15" key="1">
    <citation type="submission" date="2010-10" db="EMBL/GenBank/DDBJ databases">
        <title>Complete sequence of Frankia sp. EuI1c.</title>
        <authorList>
            <consortium name="US DOE Joint Genome Institute"/>
            <person name="Lucas S."/>
            <person name="Copeland A."/>
            <person name="Lapidus A."/>
            <person name="Cheng J.-F."/>
            <person name="Bruce D."/>
            <person name="Goodwin L."/>
            <person name="Pitluck S."/>
            <person name="Chertkov O."/>
            <person name="Detter J.C."/>
            <person name="Han C."/>
            <person name="Tapia R."/>
            <person name="Land M."/>
            <person name="Hauser L."/>
            <person name="Jeffries C."/>
            <person name="Kyrpides N."/>
            <person name="Ivanova N."/>
            <person name="Mikhailova N."/>
            <person name="Beauchemin N."/>
            <person name="Sen A."/>
            <person name="Sur S.A."/>
            <person name="Gtari M."/>
            <person name="Wall L."/>
            <person name="Tisa L."/>
            <person name="Woyke T."/>
        </authorList>
    </citation>
    <scope>NUCLEOTIDE SEQUENCE [LARGE SCALE GENOMIC DNA]</scope>
    <source>
        <strain evidence="15">DSM 45817 / CECT 9037 / EuI1c</strain>
    </source>
</reference>
<dbReference type="InterPro" id="IPR005543">
    <property type="entry name" value="PASTA_dom"/>
</dbReference>
<evidence type="ECO:0000313" key="14">
    <source>
        <dbReference type="EMBL" id="ADP83032.1"/>
    </source>
</evidence>
<proteinExistence type="predicted"/>
<evidence type="ECO:0000256" key="7">
    <source>
        <dbReference type="ARBA" id="ARBA00022840"/>
    </source>
</evidence>
<dbReference type="PANTHER" id="PTHR43289">
    <property type="entry name" value="MITOGEN-ACTIVATED PROTEIN KINASE KINASE KINASE 20-RELATED"/>
    <property type="match status" value="1"/>
</dbReference>
<protein>
    <recommendedName>
        <fullName evidence="1">non-specific serine/threonine protein kinase</fullName>
        <ecNumber evidence="1">2.7.11.1</ecNumber>
    </recommendedName>
</protein>